<feature type="compositionally biased region" description="Basic and acidic residues" evidence="12">
    <location>
        <begin position="732"/>
        <end position="744"/>
    </location>
</feature>
<dbReference type="GO" id="GO:0010008">
    <property type="term" value="C:endosome membrane"/>
    <property type="evidence" value="ECO:0000318"/>
    <property type="project" value="GO_Central"/>
</dbReference>
<keyword evidence="9" id="KW-0472">Membrane</keyword>
<dbReference type="Pfam" id="PF11916">
    <property type="entry name" value="Vac14_Fig4_bd"/>
    <property type="match status" value="1"/>
</dbReference>
<evidence type="ECO:0000313" key="14">
    <source>
        <dbReference type="Proteomes" id="UP000001554"/>
    </source>
</evidence>
<sequence length="744" mass="84170">MSSSEKEFSPLSLSTVRALNDKLYEKRKVAALEIEKMVKEFSTANNSSQIQQLIRVLTDEFAVSNNPHSRKGGLIGLAACAIALGKESSMYLDQLIDPVLACFSDPDSRVRYYACEALYNIVKVARGAVLGRFNDIFDGLSKLAADPDPNVKNGSELLDRLLKDIVSESTSFDLASFMPLLRERIYTKNQFARQFLVSWVTVLDSVPDINMLVYLPEFLDGLFHILADPSREVRRMCESALGEFLKGIKKSPSSANFSNMVNILIVHCQAQDELLQLTAIMWLKEFILLSGRAMLPFAAGILTAVLPCVAYEDHRRKNIKDTAIAVNNSLLRLITTEDDLSVPTSPVEGEDKDQDKEKEREKGFLSAFSYKDKVELELAPVVDVLTRHLLHESMLTRIAVLRWIYNLHIKIPNKIFRHVDELFPVLLKTLSDKADEVILLDLEVLAEIASSPAGQRARPAGEKSSSSQNLATGGEQAPSGVMMNTYFTKFMVSLIKLFSTDKELLENRGSFIVRQLCLLLNAEAIFRALAEILLEEEDLRFAAIMVQTLNSILLTSTELFELRTQLKDLKTKESCDLFCCLYQSWCHNPVATVSLCLLTQNYRHSCDLLQLFGDLEVTVEFLTEIDKLVQLIESPIFTYLRLQLLDAQQNAYLIKALYGLLMLLPQSRAFDTLRHRLDCLPASHLIPQHQSVQAPPPEQREHVARINFHQLIQHFQHVQAKHRTAKQRVRPRHTEDSTQRLEVP</sequence>
<dbReference type="OMA" id="QCYQHVS"/>
<dbReference type="OrthoDB" id="5574975at2759"/>
<dbReference type="PANTHER" id="PTHR16023">
    <property type="entry name" value="TAX1 BINDING PROTEIN-RELATED"/>
    <property type="match status" value="1"/>
</dbReference>
<evidence type="ECO:0000259" key="13">
    <source>
        <dbReference type="Pfam" id="PF11916"/>
    </source>
</evidence>
<evidence type="ECO:0000256" key="1">
    <source>
        <dbReference type="ARBA" id="ARBA00004524"/>
    </source>
</evidence>
<reference evidence="15" key="1">
    <citation type="journal article" date="2016" name="Genome Biol. Evol.">
        <title>Conserved non-coding elements in the most distant genera of cephalochordates: the Goldilocks principle.</title>
        <authorList>
            <person name="Yue J.X."/>
            <person name="Kozmikova I."/>
            <person name="Ono H."/>
            <person name="Nossa C.W."/>
            <person name="Kozmik Z."/>
            <person name="Putnam N.H."/>
            <person name="Yu J.K."/>
            <person name="Holland L.Z."/>
        </authorList>
    </citation>
    <scope>NUCLEOTIDE SEQUENCE</scope>
</reference>
<proteinExistence type="inferred from homology"/>
<evidence type="ECO:0000256" key="2">
    <source>
        <dbReference type="ARBA" id="ARBA00004608"/>
    </source>
</evidence>
<dbReference type="Gene3D" id="1.25.10.10">
    <property type="entry name" value="Leucine-rich Repeat Variant"/>
    <property type="match status" value="2"/>
</dbReference>
<dbReference type="AlphaFoldDB" id="A0A9J7MUT2"/>
<accession>A0A9J7MUT2</accession>
<dbReference type="InterPro" id="IPR021841">
    <property type="entry name" value="VAC14_Fig4p-bd"/>
</dbReference>
<dbReference type="InterPro" id="IPR016024">
    <property type="entry name" value="ARM-type_fold"/>
</dbReference>
<dbReference type="PANTHER" id="PTHR16023:SF0">
    <property type="entry name" value="PROTEIN VAC14 HOMOLOG"/>
    <property type="match status" value="1"/>
</dbReference>
<dbReference type="SUPFAM" id="SSF48371">
    <property type="entry name" value="ARM repeat"/>
    <property type="match status" value="1"/>
</dbReference>
<feature type="compositionally biased region" description="Basic residues" evidence="12">
    <location>
        <begin position="722"/>
        <end position="731"/>
    </location>
</feature>
<dbReference type="InterPro" id="IPR011989">
    <property type="entry name" value="ARM-like"/>
</dbReference>
<evidence type="ECO:0000256" key="7">
    <source>
        <dbReference type="ARBA" id="ARBA00022824"/>
    </source>
</evidence>
<protein>
    <recommendedName>
        <fullName evidence="4">Protein VAC14 homolog</fullName>
    </recommendedName>
</protein>
<reference evidence="15" key="3">
    <citation type="submission" date="2025-08" db="UniProtKB">
        <authorList>
            <consortium name="RefSeq"/>
        </authorList>
    </citation>
    <scope>IDENTIFICATION</scope>
</reference>
<evidence type="ECO:0000313" key="15">
    <source>
        <dbReference type="RefSeq" id="XP_035679519.1"/>
    </source>
</evidence>
<evidence type="ECO:0000256" key="6">
    <source>
        <dbReference type="ARBA" id="ARBA00022753"/>
    </source>
</evidence>
<comment type="similarity">
    <text evidence="3">Belongs to the VAC14 family.</text>
</comment>
<comment type="function">
    <text evidence="10">Scaffold protein component of the PI(3,5)P2 regulatory complex which regulates both the synthesis and turnover of phosphatidylinositol 3,5-bisphosphate (PtdIns(3,5)P2). Pentamerizes into a star-shaped structure and nucleates the assembly of the complex. The pentamer binds a single copy each of PIKFYVE and FIG4 and coordinates both PIKfyve kinase activity and FIG4 phosphatase activity, being required to maintain normal levels of phosphatidylinositol 3-phosphate (PtdIns(3)P) and phosphatidylinositol 5-phosphate (PtdIns(5)P). Plays a role in the biogenesis of endosome carrier vesicles (ECV) / multivesicular bodies (MVB) transport intermediates from early endosomes.</text>
</comment>
<feature type="region of interest" description="Disordered" evidence="12">
    <location>
        <begin position="455"/>
        <end position="476"/>
    </location>
</feature>
<dbReference type="InterPro" id="IPR026825">
    <property type="entry name" value="Vac14"/>
</dbReference>
<keyword evidence="7" id="KW-0256">Endoplasmic reticulum</keyword>
<evidence type="ECO:0000256" key="4">
    <source>
        <dbReference type="ARBA" id="ARBA00013840"/>
    </source>
</evidence>
<feature type="domain" description="Vacuolar protein 14 C-terminal Fig4-binding" evidence="13">
    <location>
        <begin position="503"/>
        <end position="679"/>
    </location>
</feature>
<evidence type="ECO:0000256" key="5">
    <source>
        <dbReference type="ARBA" id="ARBA00022737"/>
    </source>
</evidence>
<keyword evidence="6" id="KW-0967">Endosome</keyword>
<gene>
    <name evidence="15" type="primary">LOC118417874</name>
</gene>
<dbReference type="GO" id="GO:0070772">
    <property type="term" value="C:PAS complex"/>
    <property type="evidence" value="ECO:0000318"/>
    <property type="project" value="GO_Central"/>
</dbReference>
<keyword evidence="14" id="KW-1185">Reference proteome</keyword>
<dbReference type="KEGG" id="bfo:118417874"/>
<name>A0A9J7MUT2_BRAFL</name>
<dbReference type="Pfam" id="PF12755">
    <property type="entry name" value="Vac14_Fab1_bd"/>
    <property type="match status" value="1"/>
</dbReference>
<evidence type="ECO:0000256" key="8">
    <source>
        <dbReference type="ARBA" id="ARBA00022848"/>
    </source>
</evidence>
<dbReference type="Proteomes" id="UP000001554">
    <property type="component" value="Chromosome 6"/>
</dbReference>
<evidence type="ECO:0000256" key="12">
    <source>
        <dbReference type="SAM" id="MobiDB-lite"/>
    </source>
</evidence>
<keyword evidence="5" id="KW-0677">Repeat</keyword>
<comment type="subunit">
    <text evidence="11">Forms pentamers. Component of the PI(3,5)P2 regulatory complex/PAS complex, at least composed of PIKFYVE, FIG4 and VAC14. VAC14 nucleates the assembly of the complex and serves as a scaffold by pentamerizing into a star-shaped structure, which can bind a single copy each of PIKFYVE and FIG4 and coordinates their activities. Interacts with NOS1.</text>
</comment>
<comment type="subcellular location">
    <subcellularLocation>
        <location evidence="2">Endosome membrane</location>
    </subcellularLocation>
    <subcellularLocation>
        <location evidence="1">Microsome membrane</location>
    </subcellularLocation>
</comment>
<evidence type="ECO:0000256" key="3">
    <source>
        <dbReference type="ARBA" id="ARBA00010225"/>
    </source>
</evidence>
<keyword evidence="8" id="KW-0492">Microsome</keyword>
<dbReference type="FunFam" id="1.25.10.10:FF:001093">
    <property type="entry name" value="Vac14, PIKFYVE complex component"/>
    <property type="match status" value="1"/>
</dbReference>
<reference evidence="14" key="2">
    <citation type="journal article" date="2020" name="Nat. Ecol. Evol.">
        <title>Deeply conserved synteny resolves early events in vertebrate evolution.</title>
        <authorList>
            <person name="Simakov O."/>
            <person name="Marletaz F."/>
            <person name="Yue J.X."/>
            <person name="O'Connell B."/>
            <person name="Jenkins J."/>
            <person name="Brandt A."/>
            <person name="Calef R."/>
            <person name="Tung C.H."/>
            <person name="Huang T.K."/>
            <person name="Schmutz J."/>
            <person name="Satoh N."/>
            <person name="Yu J.K."/>
            <person name="Putnam N.H."/>
            <person name="Green R.E."/>
            <person name="Rokhsar D.S."/>
        </authorList>
    </citation>
    <scope>NUCLEOTIDE SEQUENCE [LARGE SCALE GENOMIC DNA]</scope>
    <source>
        <strain evidence="14">S238N-H82</strain>
    </source>
</reference>
<evidence type="ECO:0000256" key="10">
    <source>
        <dbReference type="ARBA" id="ARBA00045654"/>
    </source>
</evidence>
<organism evidence="14 15">
    <name type="scientific">Branchiostoma floridae</name>
    <name type="common">Florida lancelet</name>
    <name type="synonym">Amphioxus</name>
    <dbReference type="NCBI Taxonomy" id="7739"/>
    <lineage>
        <taxon>Eukaryota</taxon>
        <taxon>Metazoa</taxon>
        <taxon>Chordata</taxon>
        <taxon>Cephalochordata</taxon>
        <taxon>Leptocardii</taxon>
        <taxon>Amphioxiformes</taxon>
        <taxon>Branchiostomatidae</taxon>
        <taxon>Branchiostoma</taxon>
    </lineage>
</organism>
<evidence type="ECO:0000256" key="11">
    <source>
        <dbReference type="ARBA" id="ARBA00047092"/>
    </source>
</evidence>
<evidence type="ECO:0000256" key="9">
    <source>
        <dbReference type="ARBA" id="ARBA00023136"/>
    </source>
</evidence>
<dbReference type="GO" id="GO:0006661">
    <property type="term" value="P:phosphatidylinositol biosynthetic process"/>
    <property type="evidence" value="ECO:0000318"/>
    <property type="project" value="GO_Central"/>
</dbReference>
<dbReference type="GeneID" id="118417874"/>
<dbReference type="RefSeq" id="XP_035679519.1">
    <property type="nucleotide sequence ID" value="XM_035823626.1"/>
</dbReference>
<feature type="region of interest" description="Disordered" evidence="12">
    <location>
        <begin position="722"/>
        <end position="744"/>
    </location>
</feature>